<name>A0A6S6T4Z6_9BACT</name>
<evidence type="ECO:0000256" key="1">
    <source>
        <dbReference type="SAM" id="SignalP"/>
    </source>
</evidence>
<sequence>MRLAVVIFCSCLILFANDADWDASDTWGSTVEESNTNILFEKAKIENRSKRNYSDKVYKYITGDYEVENNTIELGTIRLNDNLQNEDVSINVYTDNLDVEGNSYKDGIDLKRNKYKNFVNNDEGRLSSFGILEGEPNPDYGDTELSPMVEEESFGLVSRESSRYDKVIDEDISEIEEIDLREENDLKEVNVLIEDVNIFVD</sequence>
<protein>
    <recommendedName>
        <fullName evidence="3">Organic solvent tolerance-like N-terminal domain-containing protein</fullName>
    </recommendedName>
</protein>
<dbReference type="AlphaFoldDB" id="A0A6S6T4Z6"/>
<feature type="chain" id="PRO_5028389208" description="Organic solvent tolerance-like N-terminal domain-containing protein" evidence="1">
    <location>
        <begin position="19"/>
        <end position="201"/>
    </location>
</feature>
<reference evidence="2" key="1">
    <citation type="submission" date="2020-01" db="EMBL/GenBank/DDBJ databases">
        <authorList>
            <person name="Meier V. D."/>
            <person name="Meier V D."/>
        </authorList>
    </citation>
    <scope>NUCLEOTIDE SEQUENCE</scope>
    <source>
        <strain evidence="2">HLG_WM_MAG_05</strain>
    </source>
</reference>
<dbReference type="EMBL" id="CACVAU010000044">
    <property type="protein sequence ID" value="CAA6814293.1"/>
    <property type="molecule type" value="Genomic_DNA"/>
</dbReference>
<evidence type="ECO:0008006" key="3">
    <source>
        <dbReference type="Google" id="ProtNLM"/>
    </source>
</evidence>
<evidence type="ECO:0000313" key="2">
    <source>
        <dbReference type="EMBL" id="CAA6814293.1"/>
    </source>
</evidence>
<keyword evidence="1" id="KW-0732">Signal</keyword>
<organism evidence="2">
    <name type="scientific">uncultured Sulfurovum sp</name>
    <dbReference type="NCBI Taxonomy" id="269237"/>
    <lineage>
        <taxon>Bacteria</taxon>
        <taxon>Pseudomonadati</taxon>
        <taxon>Campylobacterota</taxon>
        <taxon>Epsilonproteobacteria</taxon>
        <taxon>Campylobacterales</taxon>
        <taxon>Sulfurovaceae</taxon>
        <taxon>Sulfurovum</taxon>
        <taxon>environmental samples</taxon>
    </lineage>
</organism>
<gene>
    <name evidence="2" type="ORF">HELGO_WM4239</name>
</gene>
<accession>A0A6S6T4Z6</accession>
<proteinExistence type="predicted"/>
<feature type="signal peptide" evidence="1">
    <location>
        <begin position="1"/>
        <end position="18"/>
    </location>
</feature>